<feature type="compositionally biased region" description="Basic residues" evidence="13">
    <location>
        <begin position="666"/>
        <end position="677"/>
    </location>
</feature>
<evidence type="ECO:0000256" key="7">
    <source>
        <dbReference type="ARBA" id="ARBA00023006"/>
    </source>
</evidence>
<dbReference type="GO" id="GO:0061723">
    <property type="term" value="P:glycophagy"/>
    <property type="evidence" value="ECO:0007669"/>
    <property type="project" value="TreeGrafter"/>
</dbReference>
<keyword evidence="9" id="KW-0472">Membrane</keyword>
<feature type="region of interest" description="Disordered" evidence="13">
    <location>
        <begin position="413"/>
        <end position="433"/>
    </location>
</feature>
<comment type="catalytic activity">
    <reaction evidence="12">
        <text>a 1,2-diacyl-sn-glycero-3-phosphocholine(in) = a 1,2-diacyl-sn-glycero-3-phosphocholine(out)</text>
        <dbReference type="Rhea" id="RHEA:38571"/>
        <dbReference type="ChEBI" id="CHEBI:57643"/>
    </reaction>
</comment>
<evidence type="ECO:0000313" key="14">
    <source>
        <dbReference type="EMBL" id="KIM19805.1"/>
    </source>
</evidence>
<evidence type="ECO:0000256" key="12">
    <source>
        <dbReference type="ARBA" id="ARBA00024631"/>
    </source>
</evidence>
<dbReference type="GO" id="GO:0000422">
    <property type="term" value="P:autophagy of mitochondrion"/>
    <property type="evidence" value="ECO:0007669"/>
    <property type="project" value="TreeGrafter"/>
</dbReference>
<dbReference type="GO" id="GO:0043495">
    <property type="term" value="F:protein-membrane adaptor activity"/>
    <property type="evidence" value="ECO:0007669"/>
    <property type="project" value="TreeGrafter"/>
</dbReference>
<accession>A0A0C3A547</accession>
<evidence type="ECO:0000256" key="5">
    <source>
        <dbReference type="ARBA" id="ARBA00022448"/>
    </source>
</evidence>
<organism evidence="14 15">
    <name type="scientific">Serendipita vermifera MAFF 305830</name>
    <dbReference type="NCBI Taxonomy" id="933852"/>
    <lineage>
        <taxon>Eukaryota</taxon>
        <taxon>Fungi</taxon>
        <taxon>Dikarya</taxon>
        <taxon>Basidiomycota</taxon>
        <taxon>Agaricomycotina</taxon>
        <taxon>Agaricomycetes</taxon>
        <taxon>Sebacinales</taxon>
        <taxon>Serendipitaceae</taxon>
        <taxon>Serendipita</taxon>
    </lineage>
</organism>
<dbReference type="GO" id="GO:0061908">
    <property type="term" value="C:phagophore"/>
    <property type="evidence" value="ECO:0007669"/>
    <property type="project" value="TreeGrafter"/>
</dbReference>
<evidence type="ECO:0000256" key="13">
    <source>
        <dbReference type="SAM" id="MobiDB-lite"/>
    </source>
</evidence>
<evidence type="ECO:0000256" key="4">
    <source>
        <dbReference type="ARBA" id="ARBA00018070"/>
    </source>
</evidence>
<comment type="catalytic activity">
    <reaction evidence="10">
        <text>a 1,2-diacyl-sn-glycero-3-phospho-L-serine(in) = a 1,2-diacyl-sn-glycero-3-phospho-L-serine(out)</text>
        <dbReference type="Rhea" id="RHEA:38663"/>
        <dbReference type="ChEBI" id="CHEBI:57262"/>
    </reaction>
</comment>
<reference evidence="14 15" key="1">
    <citation type="submission" date="2014-04" db="EMBL/GenBank/DDBJ databases">
        <authorList>
            <consortium name="DOE Joint Genome Institute"/>
            <person name="Kuo A."/>
            <person name="Zuccaro A."/>
            <person name="Kohler A."/>
            <person name="Nagy L.G."/>
            <person name="Floudas D."/>
            <person name="Copeland A."/>
            <person name="Barry K.W."/>
            <person name="Cichocki N."/>
            <person name="Veneault-Fourrey C."/>
            <person name="LaButti K."/>
            <person name="Lindquist E.A."/>
            <person name="Lipzen A."/>
            <person name="Lundell T."/>
            <person name="Morin E."/>
            <person name="Murat C."/>
            <person name="Sun H."/>
            <person name="Tunlid A."/>
            <person name="Henrissat B."/>
            <person name="Grigoriev I.V."/>
            <person name="Hibbett D.S."/>
            <person name="Martin F."/>
            <person name="Nordberg H.P."/>
            <person name="Cantor M.N."/>
            <person name="Hua S.X."/>
        </authorList>
    </citation>
    <scope>NUCLEOTIDE SEQUENCE [LARGE SCALE GENOMIC DNA]</scope>
    <source>
        <strain evidence="14 15">MAFF 305830</strain>
    </source>
</reference>
<proteinExistence type="inferred from homology"/>
<dbReference type="InterPro" id="IPR026849">
    <property type="entry name" value="ATG2"/>
</dbReference>
<dbReference type="GO" id="GO:0061709">
    <property type="term" value="P:reticulophagy"/>
    <property type="evidence" value="ECO:0007669"/>
    <property type="project" value="TreeGrafter"/>
</dbReference>
<dbReference type="EMBL" id="KN824539">
    <property type="protein sequence ID" value="KIM19805.1"/>
    <property type="molecule type" value="Genomic_DNA"/>
</dbReference>
<dbReference type="GO" id="GO:0005789">
    <property type="term" value="C:endoplasmic reticulum membrane"/>
    <property type="evidence" value="ECO:0007669"/>
    <property type="project" value="UniProtKB-SubCell"/>
</dbReference>
<dbReference type="HOGENOM" id="CLU_328492_0_0_1"/>
<dbReference type="STRING" id="933852.A0A0C3A547"/>
<protein>
    <recommendedName>
        <fullName evidence="4">Autophagy-related protein 2</fullName>
    </recommendedName>
</protein>
<keyword evidence="5" id="KW-0813">Transport</keyword>
<comment type="subcellular location">
    <subcellularLocation>
        <location evidence="1">Endoplasmic reticulum membrane</location>
        <topology evidence="1">Peripheral membrane protein</topology>
    </subcellularLocation>
    <subcellularLocation>
        <location evidence="2">Preautophagosomal structure membrane</location>
        <topology evidence="2">Peripheral membrane protein</topology>
    </subcellularLocation>
</comment>
<evidence type="ECO:0000256" key="2">
    <source>
        <dbReference type="ARBA" id="ARBA00004623"/>
    </source>
</evidence>
<dbReference type="PANTHER" id="PTHR13190">
    <property type="entry name" value="AUTOPHAGY-RELATED 2, ISOFORM A"/>
    <property type="match status" value="1"/>
</dbReference>
<evidence type="ECO:0000256" key="9">
    <source>
        <dbReference type="ARBA" id="ARBA00023136"/>
    </source>
</evidence>
<dbReference type="PANTHER" id="PTHR13190:SF1">
    <property type="entry name" value="AUTOPHAGY-RELATED 2, ISOFORM A"/>
    <property type="match status" value="1"/>
</dbReference>
<dbReference type="GO" id="GO:0032266">
    <property type="term" value="F:phosphatidylinositol-3-phosphate binding"/>
    <property type="evidence" value="ECO:0007669"/>
    <property type="project" value="TreeGrafter"/>
</dbReference>
<dbReference type="Pfam" id="PF13329">
    <property type="entry name" value="ATG2_CAD"/>
    <property type="match status" value="1"/>
</dbReference>
<name>A0A0C3A547_SERVB</name>
<dbReference type="GO" id="GO:0000045">
    <property type="term" value="P:autophagosome assembly"/>
    <property type="evidence" value="ECO:0007669"/>
    <property type="project" value="TreeGrafter"/>
</dbReference>
<keyword evidence="7" id="KW-0072">Autophagy</keyword>
<keyword evidence="6" id="KW-0256">Endoplasmic reticulum</keyword>
<feature type="region of interest" description="Disordered" evidence="13">
    <location>
        <begin position="651"/>
        <end position="677"/>
    </location>
</feature>
<dbReference type="Proteomes" id="UP000054097">
    <property type="component" value="Unassembled WGS sequence"/>
</dbReference>
<keyword evidence="15" id="KW-1185">Reference proteome</keyword>
<reference evidence="15" key="2">
    <citation type="submission" date="2015-01" db="EMBL/GenBank/DDBJ databases">
        <title>Evolutionary Origins and Diversification of the Mycorrhizal Mutualists.</title>
        <authorList>
            <consortium name="DOE Joint Genome Institute"/>
            <consortium name="Mycorrhizal Genomics Consortium"/>
            <person name="Kohler A."/>
            <person name="Kuo A."/>
            <person name="Nagy L.G."/>
            <person name="Floudas D."/>
            <person name="Copeland A."/>
            <person name="Barry K.W."/>
            <person name="Cichocki N."/>
            <person name="Veneault-Fourrey C."/>
            <person name="LaButti K."/>
            <person name="Lindquist E.A."/>
            <person name="Lipzen A."/>
            <person name="Lundell T."/>
            <person name="Morin E."/>
            <person name="Murat C."/>
            <person name="Riley R."/>
            <person name="Ohm R."/>
            <person name="Sun H."/>
            <person name="Tunlid A."/>
            <person name="Henrissat B."/>
            <person name="Grigoriev I.V."/>
            <person name="Hibbett D.S."/>
            <person name="Martin F."/>
        </authorList>
    </citation>
    <scope>NUCLEOTIDE SEQUENCE [LARGE SCALE GENOMIC DNA]</scope>
    <source>
        <strain evidence="15">MAFF 305830</strain>
    </source>
</reference>
<evidence type="ECO:0000256" key="3">
    <source>
        <dbReference type="ARBA" id="ARBA00009714"/>
    </source>
</evidence>
<evidence type="ECO:0000256" key="11">
    <source>
        <dbReference type="ARBA" id="ARBA00024615"/>
    </source>
</evidence>
<evidence type="ECO:0000256" key="6">
    <source>
        <dbReference type="ARBA" id="ARBA00022824"/>
    </source>
</evidence>
<gene>
    <name evidence="14" type="ORF">M408DRAFT_30911</name>
</gene>
<keyword evidence="8" id="KW-0445">Lipid transport</keyword>
<sequence>MSSPQSDMIATTPKEFRHSRVFLHSGEVERQAQKGARGSNNPPNSATLVKISVPSIFTSLGKAAFDGLQFWADDLTRWAERAMSTSTTSVVNSQTTSRAPSLLVGSRYFAGRTASSLGDDDSSKSAFEVKLDIDDVALHLQVPRQDGSVRPFSVFASDTKATVKVKPDGRDETVIVATVLDVKIQDTTPETTLTLLCLASPRRLFTPTIPVLSVRVDSVSLPDTKAKQSKVQLTLSKFIYTVYPEFSWVADLATFAKAPPGVFEQVVPSERTILSVNVRDGSISILPPNHPGGLAVTIEDIALDTEMINNSPETLVLFSARSVAALLLDDRAAPQPEALQQKDVTKGIEHWMKLGYAPILHIVGIQVQIRQMSSVVPSRLMVDVSDGIVAVHLCADTIPTLAALAGDLASMAPATDTPPPKPSVSTIHNSGKRRDMSMSLVDNAFQRPPDIGPEPDMIEDDLPKNPDFIDASYGPGAGARPMTEEDLEDFEDDHFGGRSTPTQGTMEKAGVISSVGGETIRMMDEIKIIEGFYDTLQPDSNSSSEHSDANVSVRVQRSKLNLHLHSGYDWIRTRKMIEEEVKAIRRRLEKIRQLLAKGQTPDDSIEKTNTLLFNSVYLGLDADIDDMDEQGLMAAIDANLAEDYETASQESWQSLPIQAPLQKGETKRRRQKARTRSKRAEVEFEVQGLNLEFDKYGEGEALSSRLLATVQELKILDHMKTSSWDNFLTSMRTDSRGNRRETQSNMVRLELKMVRPVSTLPDEEARLRAKILPIRLHVDQDALDFLKQFFSFQDVNGYQPPVPPTPSPETFFQHVEIFPVELKLDYKPKRVDYKALKEGKTIELMNFFHFEDAAMTLRRITLTGVCANTIVAGPY</sequence>
<comment type="catalytic activity">
    <reaction evidence="11">
        <text>a 1,2-diacyl-sn-glycero-3-phosphoethanolamine(in) = a 1,2-diacyl-sn-glycero-3-phosphoethanolamine(out)</text>
        <dbReference type="Rhea" id="RHEA:38895"/>
        <dbReference type="ChEBI" id="CHEBI:64612"/>
    </reaction>
</comment>
<evidence type="ECO:0000256" key="1">
    <source>
        <dbReference type="ARBA" id="ARBA00004406"/>
    </source>
</evidence>
<evidence type="ECO:0000313" key="15">
    <source>
        <dbReference type="Proteomes" id="UP000054097"/>
    </source>
</evidence>
<dbReference type="GO" id="GO:0006869">
    <property type="term" value="P:lipid transport"/>
    <property type="evidence" value="ECO:0007669"/>
    <property type="project" value="UniProtKB-KW"/>
</dbReference>
<dbReference type="OrthoDB" id="18982at2759"/>
<evidence type="ECO:0000256" key="10">
    <source>
        <dbReference type="ARBA" id="ARBA00024479"/>
    </source>
</evidence>
<dbReference type="AlphaFoldDB" id="A0A0C3A547"/>
<dbReference type="GO" id="GO:0034045">
    <property type="term" value="C:phagophore assembly site membrane"/>
    <property type="evidence" value="ECO:0007669"/>
    <property type="project" value="UniProtKB-SubCell"/>
</dbReference>
<evidence type="ECO:0000256" key="8">
    <source>
        <dbReference type="ARBA" id="ARBA00023055"/>
    </source>
</evidence>
<comment type="similarity">
    <text evidence="3">Belongs to the ATG2 family.</text>
</comment>
<dbReference type="GO" id="GO:0034727">
    <property type="term" value="P:piecemeal microautophagy of the nucleus"/>
    <property type="evidence" value="ECO:0007669"/>
    <property type="project" value="TreeGrafter"/>
</dbReference>